<dbReference type="Proteomes" id="UP000178869">
    <property type="component" value="Unassembled WGS sequence"/>
</dbReference>
<evidence type="ECO:0000259" key="1">
    <source>
        <dbReference type="Pfam" id="PF01966"/>
    </source>
</evidence>
<dbReference type="GO" id="GO:0008832">
    <property type="term" value="F:dGTPase activity"/>
    <property type="evidence" value="ECO:0007669"/>
    <property type="project" value="TreeGrafter"/>
</dbReference>
<dbReference type="Pfam" id="PF01966">
    <property type="entry name" value="HD"/>
    <property type="match status" value="1"/>
</dbReference>
<dbReference type="PANTHER" id="PTHR11373">
    <property type="entry name" value="DEOXYNUCLEOSIDE TRIPHOSPHATE TRIPHOSPHOHYDROLASE"/>
    <property type="match status" value="1"/>
</dbReference>
<feature type="domain" description="HD" evidence="1">
    <location>
        <begin position="58"/>
        <end position="129"/>
    </location>
</feature>
<reference evidence="3 4" key="1">
    <citation type="journal article" date="2016" name="Nat. Commun.">
        <title>Thousands of microbial genomes shed light on interconnected biogeochemical processes in an aquifer system.</title>
        <authorList>
            <person name="Anantharaman K."/>
            <person name="Brown C.T."/>
            <person name="Hug L.A."/>
            <person name="Sharon I."/>
            <person name="Castelle C.J."/>
            <person name="Probst A.J."/>
            <person name="Thomas B.C."/>
            <person name="Singh A."/>
            <person name="Wilkins M.J."/>
            <person name="Karaoz U."/>
            <person name="Brodie E.L."/>
            <person name="Williams K.H."/>
            <person name="Hubbard S.S."/>
            <person name="Banfield J.F."/>
        </authorList>
    </citation>
    <scope>NUCLEOTIDE SEQUENCE [LARGE SCALE GENOMIC DNA]</scope>
</reference>
<evidence type="ECO:0000259" key="2">
    <source>
        <dbReference type="Pfam" id="PF19276"/>
    </source>
</evidence>
<dbReference type="Gene3D" id="1.10.3210.10">
    <property type="entry name" value="Hypothetical protein af1432"/>
    <property type="match status" value="1"/>
</dbReference>
<dbReference type="InterPro" id="IPR003607">
    <property type="entry name" value="HD/PDEase_dom"/>
</dbReference>
<dbReference type="InterPro" id="IPR045509">
    <property type="entry name" value="HD_assoc_2"/>
</dbReference>
<dbReference type="CDD" id="cd00077">
    <property type="entry name" value="HDc"/>
    <property type="match status" value="1"/>
</dbReference>
<name>A0A1G2PFA2_9BACT</name>
<dbReference type="InterPro" id="IPR006674">
    <property type="entry name" value="HD_domain"/>
</dbReference>
<evidence type="ECO:0000313" key="4">
    <source>
        <dbReference type="Proteomes" id="UP000178869"/>
    </source>
</evidence>
<dbReference type="GO" id="GO:0006203">
    <property type="term" value="P:dGTP catabolic process"/>
    <property type="evidence" value="ECO:0007669"/>
    <property type="project" value="TreeGrafter"/>
</dbReference>
<comment type="caution">
    <text evidence="3">The sequence shown here is derived from an EMBL/GenBank/DDBJ whole genome shotgun (WGS) entry which is preliminary data.</text>
</comment>
<dbReference type="PANTHER" id="PTHR11373:SF4">
    <property type="entry name" value="DEOXYNUCLEOSIDE TRIPHOSPHATE TRIPHOSPHOHYDROLASE SAMHD1"/>
    <property type="match status" value="1"/>
</dbReference>
<dbReference type="InterPro" id="IPR050135">
    <property type="entry name" value="dGTPase-like"/>
</dbReference>
<sequence>MQTSFKNTKLINDPLWGLIDITDFLPMIDVPQFQALGFKYQLGITSLLFPSATHTRKQHSFGAFRRTQQLADRWLHKGFINQDEAKLIVAFALWHDIGHGPFSHVSEEVTKELYGTDHDQHGSLLIDNLQDAVKAVNIDFDQLKKLFTHENPLYLAVHDKNLGTEKLDYLSRDAYYTLGEIPGVEYLAYHTYFIDGKVVIDERAIDQAKAIQEFYVKMYKNVYLRKNSTIAQRLIQKMILELLREIKMSEDDFWALTDFGLLGLFETSENNSVRQYYQRFIRRDLPKNAIAIRSEKFAFIEEIAHKPQNIFGVAEDVMQKLISSERFATPSKLEVLERDIEKLASLPANSILVVPPTSVARFVPKDINIYMTGGKIATLSNYFEDHFKALEEEGRSYVVMRVCVFEENRLALSEPAIAQKIKDYILSLV</sequence>
<protein>
    <submittedName>
        <fullName evidence="3">Uncharacterized protein</fullName>
    </submittedName>
</protein>
<feature type="domain" description="HD-associated" evidence="2">
    <location>
        <begin position="187"/>
        <end position="302"/>
    </location>
</feature>
<proteinExistence type="predicted"/>
<organism evidence="3 4">
    <name type="scientific">Candidatus Terrybacteria bacterium RIFCSPHIGHO2_01_FULL_43_35</name>
    <dbReference type="NCBI Taxonomy" id="1802361"/>
    <lineage>
        <taxon>Bacteria</taxon>
        <taxon>Candidatus Terryibacteriota</taxon>
    </lineage>
</organism>
<dbReference type="EMBL" id="MHSR01000017">
    <property type="protein sequence ID" value="OHA46291.1"/>
    <property type="molecule type" value="Genomic_DNA"/>
</dbReference>
<accession>A0A1G2PFA2</accession>
<dbReference type="Pfam" id="PF19276">
    <property type="entry name" value="HD_assoc_2"/>
    <property type="match status" value="1"/>
</dbReference>
<gene>
    <name evidence="3" type="ORF">A2828_00740</name>
</gene>
<dbReference type="AlphaFoldDB" id="A0A1G2PFA2"/>
<dbReference type="SUPFAM" id="SSF109604">
    <property type="entry name" value="HD-domain/PDEase-like"/>
    <property type="match status" value="1"/>
</dbReference>
<evidence type="ECO:0000313" key="3">
    <source>
        <dbReference type="EMBL" id="OHA46291.1"/>
    </source>
</evidence>